<reference evidence="7 8" key="1">
    <citation type="submission" date="2024-06" db="EMBL/GenBank/DDBJ databases">
        <title>Complete genome of Phlyctema vagabunda strain 19-DSS-EL-015.</title>
        <authorList>
            <person name="Fiorenzani C."/>
        </authorList>
    </citation>
    <scope>NUCLEOTIDE SEQUENCE [LARGE SCALE GENOMIC DNA]</scope>
    <source>
        <strain evidence="7 8">19-DSS-EL-015</strain>
    </source>
</reference>
<dbReference type="InterPro" id="IPR045863">
    <property type="entry name" value="CorA_TM1_TM2"/>
</dbReference>
<feature type="domain" description="CorA-like transporter" evidence="6">
    <location>
        <begin position="118"/>
        <end position="217"/>
    </location>
</feature>
<evidence type="ECO:0000313" key="8">
    <source>
        <dbReference type="Proteomes" id="UP001629113"/>
    </source>
</evidence>
<evidence type="ECO:0000313" key="7">
    <source>
        <dbReference type="EMBL" id="KAL3417524.1"/>
    </source>
</evidence>
<dbReference type="Proteomes" id="UP001629113">
    <property type="component" value="Unassembled WGS sequence"/>
</dbReference>
<feature type="transmembrane region" description="Helical" evidence="5">
    <location>
        <begin position="397"/>
        <end position="418"/>
    </location>
</feature>
<keyword evidence="8" id="KW-1185">Reference proteome</keyword>
<dbReference type="Pfam" id="PF26616">
    <property type="entry name" value="CorA-like"/>
    <property type="match status" value="1"/>
</dbReference>
<evidence type="ECO:0000256" key="5">
    <source>
        <dbReference type="SAM" id="Phobius"/>
    </source>
</evidence>
<evidence type="ECO:0000256" key="3">
    <source>
        <dbReference type="ARBA" id="ARBA00022989"/>
    </source>
</evidence>
<dbReference type="InterPro" id="IPR058257">
    <property type="entry name" value="CorA-like_dom"/>
</dbReference>
<gene>
    <name evidence="7" type="ORF">PVAG01_10534</name>
</gene>
<sequence length="464" mass="53215">MNHPATCFSETLVEPVRIVNVLDVSSDAGHRISPHEVLNEQQLQDALGEFTEHRKNGCQIIYICQTNSYQPLQITQSMMALISQTYHLSPELARLQSCFYLRNKDLEETVSVPLTESQTGDRYEVSYSMRYPEYKADYETWAIRQTGCFHLMDTETSSDVFIVFEPTPKSKLQEEIQAHLEAHANQASEDFLSLHRIFYQTYVPAWRNYILSIENRLLPLVGKSFANYIDQALLVGHADLGTLYKLKNKLHQASSILANSSALFSDIRSLLERLPCSSKVAGGSLSTELRNRERECTSYVRTANSMQERAQANIEFLSTTVMLRDQVVSKEQNGIMMKQNDNMMEQNRNMIQLNKSAVFITAVTLVYLPSSWLATFFGMNFFDLDPETHRIVTSSMIWIYVIASVALTCATFVLYYFLLQRDGRLFTRLVPTVRMPQRASQWSNLKKQFVHRQAVELKVEASQV</sequence>
<protein>
    <recommendedName>
        <fullName evidence="6">CorA-like transporter domain-containing protein</fullName>
    </recommendedName>
</protein>
<accession>A0ABR4P2J5</accession>
<proteinExistence type="predicted"/>
<dbReference type="Gene3D" id="1.20.58.340">
    <property type="entry name" value="Magnesium transport protein CorA, transmembrane region"/>
    <property type="match status" value="1"/>
</dbReference>
<dbReference type="EMBL" id="JBFCZG010000010">
    <property type="protein sequence ID" value="KAL3417524.1"/>
    <property type="molecule type" value="Genomic_DNA"/>
</dbReference>
<organism evidence="7 8">
    <name type="scientific">Phlyctema vagabunda</name>
    <dbReference type="NCBI Taxonomy" id="108571"/>
    <lineage>
        <taxon>Eukaryota</taxon>
        <taxon>Fungi</taxon>
        <taxon>Dikarya</taxon>
        <taxon>Ascomycota</taxon>
        <taxon>Pezizomycotina</taxon>
        <taxon>Leotiomycetes</taxon>
        <taxon>Helotiales</taxon>
        <taxon>Dermateaceae</taxon>
        <taxon>Phlyctema</taxon>
    </lineage>
</organism>
<keyword evidence="3 5" id="KW-1133">Transmembrane helix</keyword>
<evidence type="ECO:0000256" key="2">
    <source>
        <dbReference type="ARBA" id="ARBA00022692"/>
    </source>
</evidence>
<evidence type="ECO:0000259" key="6">
    <source>
        <dbReference type="Pfam" id="PF26616"/>
    </source>
</evidence>
<evidence type="ECO:0000256" key="1">
    <source>
        <dbReference type="ARBA" id="ARBA00004141"/>
    </source>
</evidence>
<feature type="transmembrane region" description="Helical" evidence="5">
    <location>
        <begin position="357"/>
        <end position="377"/>
    </location>
</feature>
<evidence type="ECO:0000256" key="4">
    <source>
        <dbReference type="ARBA" id="ARBA00023136"/>
    </source>
</evidence>
<dbReference type="SUPFAM" id="SSF144083">
    <property type="entry name" value="Magnesium transport protein CorA, transmembrane region"/>
    <property type="match status" value="1"/>
</dbReference>
<comment type="subcellular location">
    <subcellularLocation>
        <location evidence="1">Membrane</location>
        <topology evidence="1">Multi-pass membrane protein</topology>
    </subcellularLocation>
</comment>
<name>A0ABR4P2J5_9HELO</name>
<keyword evidence="4 5" id="KW-0472">Membrane</keyword>
<comment type="caution">
    <text evidence="7">The sequence shown here is derived from an EMBL/GenBank/DDBJ whole genome shotgun (WGS) entry which is preliminary data.</text>
</comment>
<keyword evidence="2 5" id="KW-0812">Transmembrane</keyword>